<evidence type="ECO:0000256" key="3">
    <source>
        <dbReference type="SAM" id="SignalP"/>
    </source>
</evidence>
<dbReference type="PROSITE" id="PS01040">
    <property type="entry name" value="SBP_BACTERIAL_5"/>
    <property type="match status" value="1"/>
</dbReference>
<dbReference type="GO" id="GO:1904680">
    <property type="term" value="F:peptide transmembrane transporter activity"/>
    <property type="evidence" value="ECO:0007669"/>
    <property type="project" value="TreeGrafter"/>
</dbReference>
<dbReference type="Proteomes" id="UP000253744">
    <property type="component" value="Chromosome"/>
</dbReference>
<protein>
    <submittedName>
        <fullName evidence="5">ABC transporter substrate-binding protein</fullName>
    </submittedName>
</protein>
<dbReference type="PANTHER" id="PTHR30290">
    <property type="entry name" value="PERIPLASMIC BINDING COMPONENT OF ABC TRANSPORTER"/>
    <property type="match status" value="1"/>
</dbReference>
<dbReference type="FunFam" id="3.10.105.10:FF:000035">
    <property type="entry name" value="Dipeptide-binding ABC transporter, periplasmic substrate-binding component"/>
    <property type="match status" value="1"/>
</dbReference>
<dbReference type="Gene3D" id="3.90.76.10">
    <property type="entry name" value="Dipeptide-binding Protein, Domain 1"/>
    <property type="match status" value="1"/>
</dbReference>
<reference evidence="5 6" key="1">
    <citation type="submission" date="2018-07" db="EMBL/GenBank/DDBJ databases">
        <title>Complete Genome and Methylome Analysis of Deinococcus wulumuqiensis NEB 479.</title>
        <authorList>
            <person name="Fomenkov A."/>
            <person name="Luyten Y."/>
            <person name="Vincze T."/>
            <person name="Anton B.P."/>
            <person name="Clark T."/>
            <person name="Roberts R.J."/>
            <person name="Morgan R.D."/>
        </authorList>
    </citation>
    <scope>NUCLEOTIDE SEQUENCE [LARGE SCALE GENOMIC DNA]</scope>
    <source>
        <strain evidence="5 6">NEB 479</strain>
    </source>
</reference>
<dbReference type="Pfam" id="PF00496">
    <property type="entry name" value="SBP_bac_5"/>
    <property type="match status" value="1"/>
</dbReference>
<dbReference type="KEGG" id="dwu:DVJ83_12975"/>
<dbReference type="PANTHER" id="PTHR30290:SF34">
    <property type="entry name" value="ABC TRANSPORTER, PERIPLASMIC OLIGO-PEPTIDE BINDING PROTEIN, PUTATIVE-RELATED"/>
    <property type="match status" value="1"/>
</dbReference>
<feature type="domain" description="Solute-binding protein family 5" evidence="4">
    <location>
        <begin position="79"/>
        <end position="496"/>
    </location>
</feature>
<dbReference type="STRING" id="1288484.GCA_000348665_02548"/>
<organism evidence="5 6">
    <name type="scientific">Deinococcus wulumuqiensis</name>
    <dbReference type="NCBI Taxonomy" id="980427"/>
    <lineage>
        <taxon>Bacteria</taxon>
        <taxon>Thermotogati</taxon>
        <taxon>Deinococcota</taxon>
        <taxon>Deinococci</taxon>
        <taxon>Deinococcales</taxon>
        <taxon>Deinococcaceae</taxon>
        <taxon>Deinococcus</taxon>
    </lineage>
</organism>
<dbReference type="SUPFAM" id="SSF53850">
    <property type="entry name" value="Periplasmic binding protein-like II"/>
    <property type="match status" value="1"/>
</dbReference>
<dbReference type="AlphaFoldDB" id="A0A345IJK8"/>
<proteinExistence type="inferred from homology"/>
<dbReference type="GO" id="GO:0015833">
    <property type="term" value="P:peptide transport"/>
    <property type="evidence" value="ECO:0007669"/>
    <property type="project" value="TreeGrafter"/>
</dbReference>
<sequence length="583" mass="64615">MHTHHVLFRRPMKKVALLSTLLLAGSALAASPKDTLVLQYSSDVPTLDPGVAYDTASGEMIENMYETLVGYKGNSLKTLEPVLATKWTASNGGKTYTFDLRKNVKFHSGAVMTCTDAEYTFERNLVTNSAESGNWFIAESLLGTQSNANDDKNVTWAKIDKSVECNSKGQLVFTLPKVDPAFLAKLAYAGQSIVEKKYNAGIGEWDGTEKTWKSWVGKDLTGSNLSKKPNGTGPYRLVKQDANNLLFQAFGGYWGKAPTIKNVIRQKVTEIAPRQQAFLRGDADVIEGGGRNVDEAQIKGKPGVAWVDNLPNTTSTVIFMNQNIKATNLLGSGKLDGKGIPANFFKDANLRRAFSYSFNYQQYIADVQKGKGKQRTMALPDSFLGYDPKVSTYKFDKAKATQYFKQAWGGNVWKNGFTMTVNYRAGSVPAQTAMEILKRNVEAINPKFRINIQPKQWSEMLSASKKGEEAMVMIGWAPDYADPDNFIYTFYASDGFYSPRSNFKDASIDKWVKQARATVNTAERSRLYSLVGKRAYEQAPYILVPGGVNYTFYRNNIVGVSASTYNPMTSGTLGVLWKDLSKK</sequence>
<dbReference type="Gene3D" id="3.40.190.10">
    <property type="entry name" value="Periplasmic binding protein-like II"/>
    <property type="match status" value="1"/>
</dbReference>
<evidence type="ECO:0000313" key="6">
    <source>
        <dbReference type="Proteomes" id="UP000253744"/>
    </source>
</evidence>
<dbReference type="EMBL" id="CP031158">
    <property type="protein sequence ID" value="AXG99880.1"/>
    <property type="molecule type" value="Genomic_DNA"/>
</dbReference>
<evidence type="ECO:0000313" key="5">
    <source>
        <dbReference type="EMBL" id="AXG99880.1"/>
    </source>
</evidence>
<name>A0A345IJK8_9DEIO</name>
<dbReference type="GO" id="GO:0043190">
    <property type="term" value="C:ATP-binding cassette (ABC) transporter complex"/>
    <property type="evidence" value="ECO:0007669"/>
    <property type="project" value="InterPro"/>
</dbReference>
<dbReference type="InterPro" id="IPR030678">
    <property type="entry name" value="Peptide/Ni-bd"/>
</dbReference>
<dbReference type="InterPro" id="IPR039424">
    <property type="entry name" value="SBP_5"/>
</dbReference>
<dbReference type="CDD" id="cd08512">
    <property type="entry name" value="PBP2_NikA_DppA_OppA_like_7"/>
    <property type="match status" value="1"/>
</dbReference>
<dbReference type="GO" id="GO:0042597">
    <property type="term" value="C:periplasmic space"/>
    <property type="evidence" value="ECO:0007669"/>
    <property type="project" value="UniProtKB-ARBA"/>
</dbReference>
<dbReference type="Gene3D" id="3.10.105.10">
    <property type="entry name" value="Dipeptide-binding Protein, Domain 3"/>
    <property type="match status" value="1"/>
</dbReference>
<comment type="similarity">
    <text evidence="1">Belongs to the bacterial solute-binding protein 5 family.</text>
</comment>
<evidence type="ECO:0000256" key="2">
    <source>
        <dbReference type="ARBA" id="ARBA00022729"/>
    </source>
</evidence>
<gene>
    <name evidence="5" type="ORF">DVJ83_12975</name>
</gene>
<evidence type="ECO:0000256" key="1">
    <source>
        <dbReference type="ARBA" id="ARBA00005695"/>
    </source>
</evidence>
<evidence type="ECO:0000259" key="4">
    <source>
        <dbReference type="Pfam" id="PF00496"/>
    </source>
</evidence>
<feature type="signal peptide" evidence="3">
    <location>
        <begin position="1"/>
        <end position="29"/>
    </location>
</feature>
<accession>A0A345IJK8</accession>
<keyword evidence="2 3" id="KW-0732">Signal</keyword>
<dbReference type="InterPro" id="IPR023765">
    <property type="entry name" value="SBP_5_CS"/>
</dbReference>
<dbReference type="InterPro" id="IPR000914">
    <property type="entry name" value="SBP_5_dom"/>
</dbReference>
<dbReference type="PIRSF" id="PIRSF002741">
    <property type="entry name" value="MppA"/>
    <property type="match status" value="1"/>
</dbReference>
<feature type="chain" id="PRO_5016666045" evidence="3">
    <location>
        <begin position="30"/>
        <end position="583"/>
    </location>
</feature>